<dbReference type="PANTHER" id="PTHR43767">
    <property type="entry name" value="LONG-CHAIN-FATTY-ACID--COA LIGASE"/>
    <property type="match status" value="1"/>
</dbReference>
<comment type="caution">
    <text evidence="5">The sequence shown here is derived from an EMBL/GenBank/DDBJ whole genome shotgun (WGS) entry which is preliminary data.</text>
</comment>
<dbReference type="EMBL" id="LGUS01000214">
    <property type="protein sequence ID" value="KOG30235.1"/>
    <property type="molecule type" value="Genomic_DNA"/>
</dbReference>
<dbReference type="OrthoDB" id="9803968at2"/>
<feature type="domain" description="AMP-dependent synthetase/ligase" evidence="3">
    <location>
        <begin position="31"/>
        <end position="396"/>
    </location>
</feature>
<keyword evidence="2 5" id="KW-0436">Ligase</keyword>
<dbReference type="SUPFAM" id="SSF56801">
    <property type="entry name" value="Acetyl-CoA synthetase-like"/>
    <property type="match status" value="1"/>
</dbReference>
<dbReference type="CDD" id="cd12119">
    <property type="entry name" value="ttLC_FACS_AlkK_like"/>
    <property type="match status" value="1"/>
</dbReference>
<evidence type="ECO:0000313" key="5">
    <source>
        <dbReference type="EMBL" id="KOG30235.1"/>
    </source>
</evidence>
<evidence type="ECO:0000259" key="3">
    <source>
        <dbReference type="Pfam" id="PF00501"/>
    </source>
</evidence>
<dbReference type="PATRIC" id="fig|67356.5.peg.7454"/>
<reference evidence="6" key="1">
    <citation type="submission" date="2015-07" db="EMBL/GenBank/DDBJ databases">
        <authorList>
            <person name="Ju K.-S."/>
            <person name="Doroghazi J.R."/>
            <person name="Metcalf W.W."/>
        </authorList>
    </citation>
    <scope>NUCLEOTIDE SEQUENCE [LARGE SCALE GENOMIC DNA]</scope>
    <source>
        <strain evidence="6">NRRL 2290</strain>
    </source>
</reference>
<dbReference type="InterPro" id="IPR025110">
    <property type="entry name" value="AMP-bd_C"/>
</dbReference>
<name>A0A0L8KWK2_9ACTN</name>
<dbReference type="InterPro" id="IPR050237">
    <property type="entry name" value="ATP-dep_AMP-bd_enzyme"/>
</dbReference>
<feature type="domain" description="AMP-binding enzyme C-terminal" evidence="4">
    <location>
        <begin position="451"/>
        <end position="528"/>
    </location>
</feature>
<dbReference type="InterPro" id="IPR020845">
    <property type="entry name" value="AMP-binding_CS"/>
</dbReference>
<dbReference type="Pfam" id="PF00501">
    <property type="entry name" value="AMP-binding"/>
    <property type="match status" value="1"/>
</dbReference>
<gene>
    <name evidence="5" type="ORF">ADK37_34885</name>
</gene>
<dbReference type="InterPro" id="IPR000873">
    <property type="entry name" value="AMP-dep_synth/lig_dom"/>
</dbReference>
<dbReference type="PANTHER" id="PTHR43767:SF11">
    <property type="entry name" value="MEDIUM-CHAIN-FATTY-ACID--COA LIGASE"/>
    <property type="match status" value="1"/>
</dbReference>
<dbReference type="eggNOG" id="COG0318">
    <property type="taxonomic scope" value="Bacteria"/>
</dbReference>
<dbReference type="Gene3D" id="3.30.300.30">
    <property type="match status" value="1"/>
</dbReference>
<dbReference type="AlphaFoldDB" id="A0A0L8KWK2"/>
<protein>
    <submittedName>
        <fullName evidence="5">Long-chain fatty acid--CoA ligase</fullName>
    </submittedName>
</protein>
<dbReference type="STRING" id="67356.AQJ84_17380"/>
<dbReference type="InterPro" id="IPR042099">
    <property type="entry name" value="ANL_N_sf"/>
</dbReference>
<organism evidence="5 6">
    <name type="scientific">Streptomyces resistomycificus</name>
    <dbReference type="NCBI Taxonomy" id="67356"/>
    <lineage>
        <taxon>Bacteria</taxon>
        <taxon>Bacillati</taxon>
        <taxon>Actinomycetota</taxon>
        <taxon>Actinomycetes</taxon>
        <taxon>Kitasatosporales</taxon>
        <taxon>Streptomycetaceae</taxon>
        <taxon>Streptomyces</taxon>
        <taxon>Streptomyces aurantiacus group</taxon>
    </lineage>
</organism>
<dbReference type="Gene3D" id="3.40.50.12780">
    <property type="entry name" value="N-terminal domain of ligase-like"/>
    <property type="match status" value="1"/>
</dbReference>
<dbReference type="PROSITE" id="PS00455">
    <property type="entry name" value="AMP_BINDING"/>
    <property type="match status" value="1"/>
</dbReference>
<proteinExistence type="inferred from homology"/>
<evidence type="ECO:0000256" key="2">
    <source>
        <dbReference type="ARBA" id="ARBA00022598"/>
    </source>
</evidence>
<comment type="similarity">
    <text evidence="1">Belongs to the ATP-dependent AMP-binding enzyme family.</text>
</comment>
<evidence type="ECO:0000256" key="1">
    <source>
        <dbReference type="ARBA" id="ARBA00006432"/>
    </source>
</evidence>
<dbReference type="FunFam" id="3.30.300.30:FF:000008">
    <property type="entry name" value="2,3-dihydroxybenzoate-AMP ligase"/>
    <property type="match status" value="1"/>
</dbReference>
<keyword evidence="6" id="KW-1185">Reference proteome</keyword>
<dbReference type="GO" id="GO:0016877">
    <property type="term" value="F:ligase activity, forming carbon-sulfur bonds"/>
    <property type="evidence" value="ECO:0007669"/>
    <property type="project" value="UniProtKB-ARBA"/>
</dbReference>
<dbReference type="Proteomes" id="UP000037251">
    <property type="component" value="Unassembled WGS sequence"/>
</dbReference>
<evidence type="ECO:0000259" key="4">
    <source>
        <dbReference type="Pfam" id="PF13193"/>
    </source>
</evidence>
<dbReference type="Pfam" id="PF13193">
    <property type="entry name" value="AMP-binding_C"/>
    <property type="match status" value="1"/>
</dbReference>
<dbReference type="InterPro" id="IPR045851">
    <property type="entry name" value="AMP-bd_C_sf"/>
</dbReference>
<dbReference type="NCBIfam" id="NF004837">
    <property type="entry name" value="PRK06187.1"/>
    <property type="match status" value="1"/>
</dbReference>
<evidence type="ECO:0000313" key="6">
    <source>
        <dbReference type="Proteomes" id="UP000037251"/>
    </source>
</evidence>
<accession>A0A0L8KWK2</accession>
<sequence length="548" mass="59393">MQDVPLLISRILSHGSTIHGTSQVITWTGEGEPHRRSFAEIGDRAAQLAHALREDLGVTGDDRVATLAWNNAEHVEAYFAIPSMGAVLHTLNLRLPPEQLVWIVNHAADRVVIANGSLLPLLAPLLPHLKTVEHVVVAGPGDRSLLAGADGVQVHEYEELIAGKPTTYDWPELDERQAAAMCYTSGTTGDPKGVVYSHRSIYLHSMQVNMAQSMGLTDQDTSLVVVPQFHVNAWGLPHATFMTGVNMLMPDRFLQPAPLAEMIETVRPTHAAAVPTIWQGLLAELTAKPRDVSALTQVTIGGSACPPSLMQAFDKLGMRVCHAWGMTETSPLGTIARPPAHAVGTEEEFAYRLTQGRFPAGVEARLTGPGGERLPWDGESAGELEVRGAWIAGAYYNGPGAEPLRPADKFSEDGWLKTGDVGTISADGFLTLTDRAKDVIKSGGEWISSVELENALMSHPDVAEAAVVAVPDEKWGERPLATVVLKEGSTADFESLRTFLADEGHIAKWQLPERWSIVEAVPKTSVGKFDKKVLRRRYAEGELDVTRL</sequence>